<dbReference type="AlphaFoldDB" id="U2GIF1"/>
<accession>U2GIF1</accession>
<evidence type="ECO:0000313" key="1">
    <source>
        <dbReference type="EMBL" id="ERJ25763.1"/>
    </source>
</evidence>
<evidence type="ECO:0000313" key="2">
    <source>
        <dbReference type="Proteomes" id="UP000016627"/>
    </source>
</evidence>
<comment type="caution">
    <text evidence="1">The sequence shown here is derived from an EMBL/GenBank/DDBJ whole genome shotgun (WGS) entry which is preliminary data.</text>
</comment>
<sequence length="43" mass="5079">MDFMQCNLPAKIFTNVFVKFKKKRDGVKIYAIKFSKFAAFNDK</sequence>
<reference evidence="1 2" key="1">
    <citation type="journal article" date="2013" name="BMC Genomics">
        <title>Comparative genomics of Campylobacter concisus isolates reveals genetic diversity and provides insights into disease association.</title>
        <authorList>
            <person name="Deshpande N.P."/>
            <person name="Kaakoush N.O."/>
            <person name="Wilkins M.R."/>
            <person name="Mitchell H.M."/>
        </authorList>
    </citation>
    <scope>NUCLEOTIDE SEQUENCE [LARGE SCALE GENOMIC DNA]</scope>
    <source>
        <strain evidence="1 2">ATCC 51562</strain>
    </source>
</reference>
<dbReference type="EMBL" id="ANNI01000006">
    <property type="protein sequence ID" value="ERJ25763.1"/>
    <property type="molecule type" value="Genomic_DNA"/>
</dbReference>
<dbReference type="Proteomes" id="UP000016627">
    <property type="component" value="Unassembled WGS sequence"/>
</dbReference>
<gene>
    <name evidence="1" type="ORF">ATCC51562_1752</name>
</gene>
<proteinExistence type="predicted"/>
<dbReference type="PATRIC" id="fig|1242969.3.peg.1128"/>
<name>U2GIF1_9BACT</name>
<protein>
    <submittedName>
        <fullName evidence="1">Uncharacterized protein</fullName>
    </submittedName>
</protein>
<organism evidence="1 2">
    <name type="scientific">Campylobacter concisus ATCC 51562</name>
    <dbReference type="NCBI Taxonomy" id="1242969"/>
    <lineage>
        <taxon>Bacteria</taxon>
        <taxon>Pseudomonadati</taxon>
        <taxon>Campylobacterota</taxon>
        <taxon>Epsilonproteobacteria</taxon>
        <taxon>Campylobacterales</taxon>
        <taxon>Campylobacteraceae</taxon>
        <taxon>Campylobacter</taxon>
    </lineage>
</organism>